<feature type="domain" description="NAC" evidence="6">
    <location>
        <begin position="8"/>
        <end position="163"/>
    </location>
</feature>
<dbReference type="PANTHER" id="PTHR31744:SF92">
    <property type="entry name" value="NAC DOMAIN-CONTAINING PROTEIN 87"/>
    <property type="match status" value="1"/>
</dbReference>
<evidence type="ECO:0000313" key="8">
    <source>
        <dbReference type="Proteomes" id="UP001497457"/>
    </source>
</evidence>
<keyword evidence="3" id="KW-0804">Transcription</keyword>
<dbReference type="Gene3D" id="2.170.150.80">
    <property type="entry name" value="NAC domain"/>
    <property type="match status" value="1"/>
</dbReference>
<dbReference type="SUPFAM" id="SSF101941">
    <property type="entry name" value="NAC domain"/>
    <property type="match status" value="1"/>
</dbReference>
<organism evidence="7 8">
    <name type="scientific">Urochloa decumbens</name>
    <dbReference type="NCBI Taxonomy" id="240449"/>
    <lineage>
        <taxon>Eukaryota</taxon>
        <taxon>Viridiplantae</taxon>
        <taxon>Streptophyta</taxon>
        <taxon>Embryophyta</taxon>
        <taxon>Tracheophyta</taxon>
        <taxon>Spermatophyta</taxon>
        <taxon>Magnoliopsida</taxon>
        <taxon>Liliopsida</taxon>
        <taxon>Poales</taxon>
        <taxon>Poaceae</taxon>
        <taxon>PACMAD clade</taxon>
        <taxon>Panicoideae</taxon>
        <taxon>Panicodae</taxon>
        <taxon>Paniceae</taxon>
        <taxon>Melinidinae</taxon>
        <taxon>Urochloa</taxon>
    </lineage>
</organism>
<feature type="compositionally biased region" description="Low complexity" evidence="5">
    <location>
        <begin position="101"/>
        <end position="110"/>
    </location>
</feature>
<keyword evidence="1" id="KW-0805">Transcription regulation</keyword>
<dbReference type="Proteomes" id="UP001497457">
    <property type="component" value="Chromosome 18b"/>
</dbReference>
<evidence type="ECO:0000256" key="4">
    <source>
        <dbReference type="ARBA" id="ARBA00023242"/>
    </source>
</evidence>
<evidence type="ECO:0000256" key="1">
    <source>
        <dbReference type="ARBA" id="ARBA00023015"/>
    </source>
</evidence>
<evidence type="ECO:0000256" key="3">
    <source>
        <dbReference type="ARBA" id="ARBA00023163"/>
    </source>
</evidence>
<dbReference type="GO" id="GO:0005634">
    <property type="term" value="C:nucleus"/>
    <property type="evidence" value="ECO:0007669"/>
    <property type="project" value="UniProtKB-ARBA"/>
</dbReference>
<keyword evidence="2" id="KW-0238">DNA-binding</keyword>
<dbReference type="InterPro" id="IPR036093">
    <property type="entry name" value="NAC_dom_sf"/>
</dbReference>
<reference evidence="7" key="1">
    <citation type="submission" date="2024-10" db="EMBL/GenBank/DDBJ databases">
        <authorList>
            <person name="Ryan C."/>
        </authorList>
    </citation>
    <scope>NUCLEOTIDE SEQUENCE [LARGE SCALE GENOMIC DNA]</scope>
</reference>
<dbReference type="PANTHER" id="PTHR31744">
    <property type="entry name" value="PROTEIN CUP-SHAPED COTYLEDON 2-RELATED"/>
    <property type="match status" value="1"/>
</dbReference>
<evidence type="ECO:0000256" key="5">
    <source>
        <dbReference type="SAM" id="MobiDB-lite"/>
    </source>
</evidence>
<dbReference type="InterPro" id="IPR003441">
    <property type="entry name" value="NAC-dom"/>
</dbReference>
<keyword evidence="8" id="KW-1185">Reference proteome</keyword>
<dbReference type="EMBL" id="OZ075128">
    <property type="protein sequence ID" value="CAL4956651.1"/>
    <property type="molecule type" value="Genomic_DNA"/>
</dbReference>
<sequence>MRSSNLELPPGFRCYPNDEEIITSYLTPKVHQRSFTCIPIKEVDLHRTEPWELPDKTKAGDGDWYFFYQKDRKYPSGTRMNRAMKGGYWKATGSDRPPNPASNSSSTTTKKPSFAFEVDEWVVGHVSHKTTRITKEPMLPPFNMVMASSGINESNIPMPLPQQFPMPNITMDSSEPYYSNTGMNSLPVPAMLLPMEGMGNAAFQLNKSLSGNPMVMMPLMSFYDQMDLGTSCTNNFMAGLDSEPLSMMSQKDARVGPEHTNATKILPVLSRTLESGPTMDMGGFWMY</sequence>
<dbReference type="GO" id="GO:0003677">
    <property type="term" value="F:DNA binding"/>
    <property type="evidence" value="ECO:0007669"/>
    <property type="project" value="UniProtKB-KW"/>
</dbReference>
<evidence type="ECO:0000256" key="2">
    <source>
        <dbReference type="ARBA" id="ARBA00023125"/>
    </source>
</evidence>
<evidence type="ECO:0000313" key="7">
    <source>
        <dbReference type="EMBL" id="CAL4956651.1"/>
    </source>
</evidence>
<proteinExistence type="predicted"/>
<name>A0ABC8Z877_9POAL</name>
<protein>
    <recommendedName>
        <fullName evidence="6">NAC domain-containing protein</fullName>
    </recommendedName>
</protein>
<dbReference type="PROSITE" id="PS51005">
    <property type="entry name" value="NAC"/>
    <property type="match status" value="1"/>
</dbReference>
<evidence type="ECO:0000259" key="6">
    <source>
        <dbReference type="PROSITE" id="PS51005"/>
    </source>
</evidence>
<keyword evidence="4" id="KW-0539">Nucleus</keyword>
<dbReference type="AlphaFoldDB" id="A0ABC8Z877"/>
<accession>A0ABC8Z877</accession>
<dbReference type="Pfam" id="PF02365">
    <property type="entry name" value="NAM"/>
    <property type="match status" value="1"/>
</dbReference>
<gene>
    <name evidence="7" type="ORF">URODEC1_LOCUS42097</name>
</gene>
<feature type="region of interest" description="Disordered" evidence="5">
    <location>
        <begin position="88"/>
        <end position="110"/>
    </location>
</feature>